<evidence type="ECO:0000313" key="1">
    <source>
        <dbReference type="EMBL" id="RKH92482.1"/>
    </source>
</evidence>
<organism evidence="1 2">
    <name type="scientific">Corallococcus praedator</name>
    <dbReference type="NCBI Taxonomy" id="2316724"/>
    <lineage>
        <taxon>Bacteria</taxon>
        <taxon>Pseudomonadati</taxon>
        <taxon>Myxococcota</taxon>
        <taxon>Myxococcia</taxon>
        <taxon>Myxococcales</taxon>
        <taxon>Cystobacterineae</taxon>
        <taxon>Myxococcaceae</taxon>
        <taxon>Corallococcus</taxon>
    </lineage>
</organism>
<dbReference type="Gene3D" id="1.25.40.10">
    <property type="entry name" value="Tetratricopeptide repeat domain"/>
    <property type="match status" value="1"/>
</dbReference>
<proteinExistence type="predicted"/>
<name>A0ABX9Q642_9BACT</name>
<dbReference type="Proteomes" id="UP000278907">
    <property type="component" value="Unassembled WGS sequence"/>
</dbReference>
<dbReference type="SUPFAM" id="SSF48452">
    <property type="entry name" value="TPR-like"/>
    <property type="match status" value="1"/>
</dbReference>
<evidence type="ECO:0000313" key="2">
    <source>
        <dbReference type="Proteomes" id="UP000278907"/>
    </source>
</evidence>
<reference evidence="1 2" key="1">
    <citation type="submission" date="2018-09" db="EMBL/GenBank/DDBJ databases">
        <authorList>
            <person name="Livingstone P.G."/>
            <person name="Whitworth D.E."/>
        </authorList>
    </citation>
    <scope>NUCLEOTIDE SEQUENCE [LARGE SCALE GENOMIC DNA]</scope>
    <source>
        <strain evidence="1 2">CA031B</strain>
    </source>
</reference>
<protein>
    <recommendedName>
        <fullName evidence="3">Tetratricopeptide repeat protein</fullName>
    </recommendedName>
</protein>
<keyword evidence="2" id="KW-1185">Reference proteome</keyword>
<sequence>MVGLPLVLVLMGPGVKRSESVHFVNGLDVPVQIVAGDNRFDVPAEGRIKREIRRGLVDVDVSAKGVSLVHDTLYVSGDKDVRVYNVLGAAPLFMDAVRYTSSSAKNVNAPERFPQPLGGTAFQEFDHVDYAFVEPPRSLSVDERQSGSISRSHLGVLPGGWKMTLRFLLAGNRPAEAGRVAQAVLRARPDAPELSEAASLGMMALEQTEGVLAATAIAREWRDANLEDFDAHRLWARQMRRTGRNEETRAYYARALSQAPDSMLLATMLARTEPGPEATARLEALRRAHPESPLPRWGLSLRYLRENRWAEALVLLDAMEQDETHYDIFLEEHLRALTALGRREEAVKRFSQRLFEDEKASVGWRDVLLYARLLGRGPNDAGAKDLQKLIARAVEGRSEELLRAWLEASLGESKVRALPSGLDVNNASVVAVRVLTALAKSPESAARVCATANRAGFSQVGTEAGLLLAGEFERLGDSALAAKTLEATGLELTFEELRDTVHGARTVESLDALDGAERASLHLVVARRLEARGANAEKAYALARQEAVLPGPVTTALARWPVPVASGSVAGVGTP</sequence>
<comment type="caution">
    <text evidence="1">The sequence shown here is derived from an EMBL/GenBank/DDBJ whole genome shotgun (WGS) entry which is preliminary data.</text>
</comment>
<dbReference type="EMBL" id="RAWI01000477">
    <property type="protein sequence ID" value="RKH92482.1"/>
    <property type="molecule type" value="Genomic_DNA"/>
</dbReference>
<accession>A0ABX9Q642</accession>
<dbReference type="InterPro" id="IPR011990">
    <property type="entry name" value="TPR-like_helical_dom_sf"/>
</dbReference>
<evidence type="ECO:0008006" key="3">
    <source>
        <dbReference type="Google" id="ProtNLM"/>
    </source>
</evidence>
<gene>
    <name evidence="1" type="ORF">D7Y13_36570</name>
</gene>